<dbReference type="PANTHER" id="PTHR35870">
    <property type="entry name" value="PROTEIN, PUTATIVE (AFU_ORTHOLOGUE AFUA_5G03330)-RELATED"/>
    <property type="match status" value="1"/>
</dbReference>
<protein>
    <submittedName>
        <fullName evidence="2">Uncharacterized protein</fullName>
    </submittedName>
</protein>
<name>A0A165BT00_EXIGL</name>
<evidence type="ECO:0000313" key="2">
    <source>
        <dbReference type="EMBL" id="KZV81188.1"/>
    </source>
</evidence>
<evidence type="ECO:0000256" key="1">
    <source>
        <dbReference type="ARBA" id="ARBA00023002"/>
    </source>
</evidence>
<dbReference type="AlphaFoldDB" id="A0A165BT00"/>
<dbReference type="PANTHER" id="PTHR35870:SF1">
    <property type="entry name" value="PROTEIN, PUTATIVE (AFU_ORTHOLOGUE AFUA_5G03330)-RELATED"/>
    <property type="match status" value="1"/>
</dbReference>
<dbReference type="Pfam" id="PF14027">
    <property type="entry name" value="Questin_oxidase"/>
    <property type="match status" value="1"/>
</dbReference>
<proteinExistence type="predicted"/>
<dbReference type="GO" id="GO:0016491">
    <property type="term" value="F:oxidoreductase activity"/>
    <property type="evidence" value="ECO:0007669"/>
    <property type="project" value="UniProtKB-KW"/>
</dbReference>
<evidence type="ECO:0000313" key="3">
    <source>
        <dbReference type="Proteomes" id="UP000077266"/>
    </source>
</evidence>
<accession>A0A165BT00</accession>
<dbReference type="OrthoDB" id="10004862at2759"/>
<sequence>MSTHTLDALFPLPSQPPSSLSPTAMPGISEGSAAMLVQCLKEDYTKYHIFFNHMGFHNHLTHHLFAAYKMGAKPSLIRAAFDEHADYQRPAFKSPVSRILRRFYYNSYLDFFSNEVLTKGVAPTLETYVFASDANWGSETDPNKAPQMLDRFMGGLVHPIIHFGHGAEFNIPGMAAEGLAWTAVHGTATKALMPPEFFRSSTPAASGTHSFTILARMLKDPKLAPGVVVQSKSGSKFADTLKKEGALIRAYADEWVGDVSSAEELKVKIEELSWLAVLIYGVGGWSKAHGFRADFFTMHLVTSSLFMPSVLALLSPQSQSALMRCYVA</sequence>
<dbReference type="InterPro" id="IPR025337">
    <property type="entry name" value="Questin_oxidase-like"/>
</dbReference>
<organism evidence="2 3">
    <name type="scientific">Exidia glandulosa HHB12029</name>
    <dbReference type="NCBI Taxonomy" id="1314781"/>
    <lineage>
        <taxon>Eukaryota</taxon>
        <taxon>Fungi</taxon>
        <taxon>Dikarya</taxon>
        <taxon>Basidiomycota</taxon>
        <taxon>Agaricomycotina</taxon>
        <taxon>Agaricomycetes</taxon>
        <taxon>Auriculariales</taxon>
        <taxon>Exidiaceae</taxon>
        <taxon>Exidia</taxon>
    </lineage>
</organism>
<keyword evidence="1" id="KW-0560">Oxidoreductase</keyword>
<gene>
    <name evidence="2" type="ORF">EXIGLDRAFT_628822</name>
</gene>
<dbReference type="InParanoid" id="A0A165BT00"/>
<dbReference type="EMBL" id="KV426409">
    <property type="protein sequence ID" value="KZV81188.1"/>
    <property type="molecule type" value="Genomic_DNA"/>
</dbReference>
<feature type="non-terminal residue" evidence="2">
    <location>
        <position position="328"/>
    </location>
</feature>
<dbReference type="STRING" id="1314781.A0A165BT00"/>
<dbReference type="Proteomes" id="UP000077266">
    <property type="component" value="Unassembled WGS sequence"/>
</dbReference>
<reference evidence="2 3" key="1">
    <citation type="journal article" date="2016" name="Mol. Biol. Evol.">
        <title>Comparative Genomics of Early-Diverging Mushroom-Forming Fungi Provides Insights into the Origins of Lignocellulose Decay Capabilities.</title>
        <authorList>
            <person name="Nagy L.G."/>
            <person name="Riley R."/>
            <person name="Tritt A."/>
            <person name="Adam C."/>
            <person name="Daum C."/>
            <person name="Floudas D."/>
            <person name="Sun H."/>
            <person name="Yadav J.S."/>
            <person name="Pangilinan J."/>
            <person name="Larsson K.H."/>
            <person name="Matsuura K."/>
            <person name="Barry K."/>
            <person name="Labutti K."/>
            <person name="Kuo R."/>
            <person name="Ohm R.A."/>
            <person name="Bhattacharya S.S."/>
            <person name="Shirouzu T."/>
            <person name="Yoshinaga Y."/>
            <person name="Martin F.M."/>
            <person name="Grigoriev I.V."/>
            <person name="Hibbett D.S."/>
        </authorList>
    </citation>
    <scope>NUCLEOTIDE SEQUENCE [LARGE SCALE GENOMIC DNA]</scope>
    <source>
        <strain evidence="2 3">HHB12029</strain>
    </source>
</reference>
<keyword evidence="3" id="KW-1185">Reference proteome</keyword>